<feature type="transmembrane region" description="Helical" evidence="1">
    <location>
        <begin position="54"/>
        <end position="75"/>
    </location>
</feature>
<gene>
    <name evidence="2" type="ORF">HMN09_01248200</name>
</gene>
<dbReference type="Proteomes" id="UP000613580">
    <property type="component" value="Unassembled WGS sequence"/>
</dbReference>
<proteinExistence type="predicted"/>
<dbReference type="EMBL" id="JACAZE010000024">
    <property type="protein sequence ID" value="KAF7291571.1"/>
    <property type="molecule type" value="Genomic_DNA"/>
</dbReference>
<accession>A0A8H6VTP3</accession>
<feature type="transmembrane region" description="Helical" evidence="1">
    <location>
        <begin position="12"/>
        <end position="33"/>
    </location>
</feature>
<evidence type="ECO:0008006" key="4">
    <source>
        <dbReference type="Google" id="ProtNLM"/>
    </source>
</evidence>
<protein>
    <recommendedName>
        <fullName evidence="4">MARVEL domain-containing protein</fullName>
    </recommendedName>
</protein>
<name>A0A8H6VTP3_MYCCL</name>
<keyword evidence="3" id="KW-1185">Reference proteome</keyword>
<reference evidence="2" key="1">
    <citation type="submission" date="2020-05" db="EMBL/GenBank/DDBJ databases">
        <title>Mycena genomes resolve the evolution of fungal bioluminescence.</title>
        <authorList>
            <person name="Tsai I.J."/>
        </authorList>
    </citation>
    <scope>NUCLEOTIDE SEQUENCE</scope>
    <source>
        <strain evidence="2">110903Hualien_Pintung</strain>
    </source>
</reference>
<keyword evidence="1" id="KW-0812">Transmembrane</keyword>
<dbReference type="OrthoDB" id="2501127at2759"/>
<feature type="transmembrane region" description="Helical" evidence="1">
    <location>
        <begin position="127"/>
        <end position="154"/>
    </location>
</feature>
<comment type="caution">
    <text evidence="2">The sequence shown here is derived from an EMBL/GenBank/DDBJ whole genome shotgun (WGS) entry which is preliminary data.</text>
</comment>
<keyword evidence="1" id="KW-1133">Transmembrane helix</keyword>
<sequence length="181" mass="20342">MAFDLPTLRKIAYGALAFFSFIEFCLTIARLAYTDNLPRGDPLNGGRSFYDPDIVELLIASMLSMAWSGFIIYTIHRRVEHNLVSTFRGELAGSFVIWMFWMVGAAIASGFWGNLGWCSEFNACRVLSAIVAFSWLAWVTITFNFVVSLIFIIANGALLEPLHGQWVPQDAERASEVTERK</sequence>
<dbReference type="AlphaFoldDB" id="A0A8H6VTP3"/>
<feature type="transmembrane region" description="Helical" evidence="1">
    <location>
        <begin position="95"/>
        <end position="115"/>
    </location>
</feature>
<evidence type="ECO:0000313" key="2">
    <source>
        <dbReference type="EMBL" id="KAF7291571.1"/>
    </source>
</evidence>
<keyword evidence="1" id="KW-0472">Membrane</keyword>
<evidence type="ECO:0000256" key="1">
    <source>
        <dbReference type="SAM" id="Phobius"/>
    </source>
</evidence>
<evidence type="ECO:0000313" key="3">
    <source>
        <dbReference type="Proteomes" id="UP000613580"/>
    </source>
</evidence>
<organism evidence="2 3">
    <name type="scientific">Mycena chlorophos</name>
    <name type="common">Agaric fungus</name>
    <name type="synonym">Agaricus chlorophos</name>
    <dbReference type="NCBI Taxonomy" id="658473"/>
    <lineage>
        <taxon>Eukaryota</taxon>
        <taxon>Fungi</taxon>
        <taxon>Dikarya</taxon>
        <taxon>Basidiomycota</taxon>
        <taxon>Agaricomycotina</taxon>
        <taxon>Agaricomycetes</taxon>
        <taxon>Agaricomycetidae</taxon>
        <taxon>Agaricales</taxon>
        <taxon>Marasmiineae</taxon>
        <taxon>Mycenaceae</taxon>
        <taxon>Mycena</taxon>
    </lineage>
</organism>